<evidence type="ECO:0000256" key="5">
    <source>
        <dbReference type="ARBA" id="ARBA00022989"/>
    </source>
</evidence>
<dbReference type="Pfam" id="PF00528">
    <property type="entry name" value="BPD_transp_1"/>
    <property type="match status" value="1"/>
</dbReference>
<feature type="domain" description="ABC transmembrane type-1" evidence="8">
    <location>
        <begin position="97"/>
        <end position="312"/>
    </location>
</feature>
<evidence type="ECO:0000256" key="4">
    <source>
        <dbReference type="ARBA" id="ARBA00022692"/>
    </source>
</evidence>
<dbReference type="GO" id="GO:0005886">
    <property type="term" value="C:plasma membrane"/>
    <property type="evidence" value="ECO:0007669"/>
    <property type="project" value="UniProtKB-SubCell"/>
</dbReference>
<feature type="transmembrane region" description="Helical" evidence="7">
    <location>
        <begin position="12"/>
        <end position="30"/>
    </location>
</feature>
<dbReference type="PROSITE" id="PS50928">
    <property type="entry name" value="ABC_TM1"/>
    <property type="match status" value="1"/>
</dbReference>
<dbReference type="EMBL" id="UFQQ01000032">
    <property type="protein sequence ID" value="SSW93203.1"/>
    <property type="molecule type" value="Genomic_DNA"/>
</dbReference>
<feature type="transmembrane region" description="Helical" evidence="7">
    <location>
        <begin position="185"/>
        <end position="203"/>
    </location>
</feature>
<comment type="subcellular location">
    <subcellularLocation>
        <location evidence="1 7">Cell membrane</location>
        <topology evidence="1 7">Multi-pass membrane protein</topology>
    </subcellularLocation>
</comment>
<evidence type="ECO:0000313" key="12">
    <source>
        <dbReference type="Proteomes" id="UP000256343"/>
    </source>
</evidence>
<evidence type="ECO:0000256" key="6">
    <source>
        <dbReference type="ARBA" id="ARBA00023136"/>
    </source>
</evidence>
<gene>
    <name evidence="9" type="ORF">BJ125_13227</name>
    <name evidence="10" type="ORF">SAMN05892882_13227</name>
</gene>
<reference evidence="10 11" key="1">
    <citation type="submission" date="2017-08" db="EMBL/GenBank/DDBJ databases">
        <authorList>
            <person name="de Groot N.N."/>
        </authorList>
    </citation>
    <scope>NUCLEOTIDE SEQUENCE [LARGE SCALE GENOMIC DNA]</scope>
    <source>
        <strain evidence="10 11">JA575</strain>
    </source>
</reference>
<keyword evidence="2 7" id="KW-0813">Transport</keyword>
<evidence type="ECO:0000256" key="7">
    <source>
        <dbReference type="RuleBase" id="RU363032"/>
    </source>
</evidence>
<dbReference type="CDD" id="cd06261">
    <property type="entry name" value="TM_PBP2"/>
    <property type="match status" value="1"/>
</dbReference>
<dbReference type="RefSeq" id="WP_114360593.1">
    <property type="nucleotide sequence ID" value="NZ_QRDT01000032.1"/>
</dbReference>
<keyword evidence="6 7" id="KW-0472">Membrane</keyword>
<dbReference type="Pfam" id="PF19300">
    <property type="entry name" value="BPD_transp_1_N"/>
    <property type="match status" value="1"/>
</dbReference>
<evidence type="ECO:0000313" key="10">
    <source>
        <dbReference type="EMBL" id="SSW93203.1"/>
    </source>
</evidence>
<dbReference type="InterPro" id="IPR035906">
    <property type="entry name" value="MetI-like_sf"/>
</dbReference>
<keyword evidence="3" id="KW-1003">Cell membrane</keyword>
<keyword evidence="12" id="KW-1185">Reference proteome</keyword>
<protein>
    <submittedName>
        <fullName evidence="10">Peptide/nickel transport system permease protein</fullName>
    </submittedName>
</protein>
<evidence type="ECO:0000256" key="1">
    <source>
        <dbReference type="ARBA" id="ARBA00004651"/>
    </source>
</evidence>
<evidence type="ECO:0000313" key="9">
    <source>
        <dbReference type="EMBL" id="RED24459.1"/>
    </source>
</evidence>
<dbReference type="Proteomes" id="UP000252631">
    <property type="component" value="Unassembled WGS sequence"/>
</dbReference>
<comment type="similarity">
    <text evidence="7">Belongs to the binding-protein-dependent transport system permease family.</text>
</comment>
<dbReference type="OrthoDB" id="9805855at2"/>
<reference evidence="9 12" key="2">
    <citation type="submission" date="2018-07" db="EMBL/GenBank/DDBJ databases">
        <title>Genomic Encyclopedia of Archaeal and Bacterial Type Strains, Phase II (KMG-II): from individual species to whole genera.</title>
        <authorList>
            <person name="Goeker M."/>
        </authorList>
    </citation>
    <scope>NUCLEOTIDE SEQUENCE [LARGE SCALE GENOMIC DNA]</scope>
    <source>
        <strain evidence="9 12">JA575</strain>
    </source>
</reference>
<dbReference type="SUPFAM" id="SSF161098">
    <property type="entry name" value="MetI-like"/>
    <property type="match status" value="1"/>
</dbReference>
<dbReference type="Proteomes" id="UP000256343">
    <property type="component" value="Unassembled WGS sequence"/>
</dbReference>
<evidence type="ECO:0000259" key="8">
    <source>
        <dbReference type="PROSITE" id="PS50928"/>
    </source>
</evidence>
<dbReference type="EMBL" id="QRDT01000032">
    <property type="protein sequence ID" value="RED24459.1"/>
    <property type="molecule type" value="Genomic_DNA"/>
</dbReference>
<evidence type="ECO:0000313" key="11">
    <source>
        <dbReference type="Proteomes" id="UP000252631"/>
    </source>
</evidence>
<dbReference type="Gene3D" id="1.10.3720.10">
    <property type="entry name" value="MetI-like"/>
    <property type="match status" value="1"/>
</dbReference>
<feature type="transmembrane region" description="Helical" evidence="7">
    <location>
        <begin position="289"/>
        <end position="313"/>
    </location>
</feature>
<name>A0A336JWX8_9BRAD</name>
<dbReference type="PANTHER" id="PTHR43163">
    <property type="entry name" value="DIPEPTIDE TRANSPORT SYSTEM PERMEASE PROTEIN DPPB-RELATED"/>
    <property type="match status" value="1"/>
</dbReference>
<evidence type="ECO:0000256" key="2">
    <source>
        <dbReference type="ARBA" id="ARBA00022448"/>
    </source>
</evidence>
<evidence type="ECO:0000256" key="3">
    <source>
        <dbReference type="ARBA" id="ARBA00022475"/>
    </source>
</evidence>
<organism evidence="10 11">
    <name type="scientific">Rhodopseudomonas pentothenatexigens</name>
    <dbReference type="NCBI Taxonomy" id="999699"/>
    <lineage>
        <taxon>Bacteria</taxon>
        <taxon>Pseudomonadati</taxon>
        <taxon>Pseudomonadota</taxon>
        <taxon>Alphaproteobacteria</taxon>
        <taxon>Hyphomicrobiales</taxon>
        <taxon>Nitrobacteraceae</taxon>
        <taxon>Rhodopseudomonas</taxon>
    </lineage>
</organism>
<dbReference type="PANTHER" id="PTHR43163:SF9">
    <property type="entry name" value="ABC TRANSPORTER PERMEASE PROTEIN"/>
    <property type="match status" value="1"/>
</dbReference>
<sequence>MKRAIVRRLFQIVSLILGVIVMNFTLIQMAPGSLLDIMTSEQQVTDPATLQHLRQLYGLDQPAIVQLLRYTWSVFSFDLGYSYRQNAPVFDIIMAQLPSTLLLMLTSLGVAVTLGMIAGVVASVKVNTVWDVVISLAAVFFFAAPTFWLGIMLIIFFAVHLDWLPVGGMTTIGEQFGAVGQVVDVIRHLILPALSLGLFYAAIYTRVMRASMLEVFSLDFVRTARAKGLSKTRVILAHVFRNALLPVVTLLGLQLGTVLGGSVVIEAVFSWPGIGSLMLDSVMSRNYPVVLGVFVLSAVVVAVANLLVDLAYYRLDPRIRSR</sequence>
<keyword evidence="5 7" id="KW-1133">Transmembrane helix</keyword>
<dbReference type="AlphaFoldDB" id="A0A336JWX8"/>
<feature type="transmembrane region" description="Helical" evidence="7">
    <location>
        <begin position="136"/>
        <end position="159"/>
    </location>
</feature>
<feature type="transmembrane region" description="Helical" evidence="7">
    <location>
        <begin position="243"/>
        <end position="269"/>
    </location>
</feature>
<feature type="transmembrane region" description="Helical" evidence="7">
    <location>
        <begin position="101"/>
        <end position="124"/>
    </location>
</feature>
<dbReference type="GO" id="GO:0055085">
    <property type="term" value="P:transmembrane transport"/>
    <property type="evidence" value="ECO:0007669"/>
    <property type="project" value="InterPro"/>
</dbReference>
<proteinExistence type="inferred from homology"/>
<dbReference type="InterPro" id="IPR045621">
    <property type="entry name" value="BPD_transp_1_N"/>
</dbReference>
<dbReference type="InterPro" id="IPR000515">
    <property type="entry name" value="MetI-like"/>
</dbReference>
<accession>A0A336JWX8</accession>
<keyword evidence="4 7" id="KW-0812">Transmembrane</keyword>